<protein>
    <submittedName>
        <fullName evidence="2">Uncharacterized protein</fullName>
    </submittedName>
</protein>
<sequence length="65" mass="7154">MFVDIKPQMLSEIEAVQTPTLQHAYLSNTTDSSTKAVPNVFGVPDDTTRNSSNDSTRTPKDEKTP</sequence>
<organism evidence="2 3">
    <name type="scientific">Knufia fluminis</name>
    <dbReference type="NCBI Taxonomy" id="191047"/>
    <lineage>
        <taxon>Eukaryota</taxon>
        <taxon>Fungi</taxon>
        <taxon>Dikarya</taxon>
        <taxon>Ascomycota</taxon>
        <taxon>Pezizomycotina</taxon>
        <taxon>Eurotiomycetes</taxon>
        <taxon>Chaetothyriomycetidae</taxon>
        <taxon>Chaetothyriales</taxon>
        <taxon>Trichomeriaceae</taxon>
        <taxon>Knufia</taxon>
    </lineage>
</organism>
<keyword evidence="3" id="KW-1185">Reference proteome</keyword>
<dbReference type="EMBL" id="JAKLMC020000038">
    <property type="protein sequence ID" value="KAK5949224.1"/>
    <property type="molecule type" value="Genomic_DNA"/>
</dbReference>
<comment type="caution">
    <text evidence="2">The sequence shown here is derived from an EMBL/GenBank/DDBJ whole genome shotgun (WGS) entry which is preliminary data.</text>
</comment>
<evidence type="ECO:0000256" key="1">
    <source>
        <dbReference type="SAM" id="MobiDB-lite"/>
    </source>
</evidence>
<dbReference type="Proteomes" id="UP001316803">
    <property type="component" value="Unassembled WGS sequence"/>
</dbReference>
<evidence type="ECO:0000313" key="3">
    <source>
        <dbReference type="Proteomes" id="UP001316803"/>
    </source>
</evidence>
<gene>
    <name evidence="2" type="ORF">OHC33_009765</name>
</gene>
<accession>A0AAN8E8Z5</accession>
<dbReference type="AlphaFoldDB" id="A0AAN8E8Z5"/>
<feature type="region of interest" description="Disordered" evidence="1">
    <location>
        <begin position="27"/>
        <end position="65"/>
    </location>
</feature>
<evidence type="ECO:0000313" key="2">
    <source>
        <dbReference type="EMBL" id="KAK5949224.1"/>
    </source>
</evidence>
<reference evidence="2 3" key="1">
    <citation type="submission" date="2022-12" db="EMBL/GenBank/DDBJ databases">
        <title>Genomic features and morphological characterization of a novel Knufia sp. strain isolated from spacecraft assembly facility.</title>
        <authorList>
            <person name="Teixeira M."/>
            <person name="Chander A.M."/>
            <person name="Stajich J.E."/>
            <person name="Venkateswaran K."/>
        </authorList>
    </citation>
    <scope>NUCLEOTIDE SEQUENCE [LARGE SCALE GENOMIC DNA]</scope>
    <source>
        <strain evidence="2 3">FJI-L2-BK-P2</strain>
    </source>
</reference>
<proteinExistence type="predicted"/>
<name>A0AAN8E8Z5_9EURO</name>
<feature type="compositionally biased region" description="Polar residues" evidence="1">
    <location>
        <begin position="27"/>
        <end position="36"/>
    </location>
</feature>